<proteinExistence type="predicted"/>
<keyword evidence="4" id="KW-1185">Reference proteome</keyword>
<dbReference type="HOGENOM" id="CLU_081360_0_0_1"/>
<name>A0A067T5C1_GALM3</name>
<evidence type="ECO:0000256" key="1">
    <source>
        <dbReference type="SAM" id="MobiDB-lite"/>
    </source>
</evidence>
<gene>
    <name evidence="3" type="ORF">GALMADRAFT_70717</name>
</gene>
<evidence type="ECO:0000256" key="2">
    <source>
        <dbReference type="SAM" id="Phobius"/>
    </source>
</evidence>
<reference evidence="4" key="1">
    <citation type="journal article" date="2014" name="Proc. Natl. Acad. Sci. U.S.A.">
        <title>Extensive sampling of basidiomycete genomes demonstrates inadequacy of the white-rot/brown-rot paradigm for wood decay fungi.</title>
        <authorList>
            <person name="Riley R."/>
            <person name="Salamov A.A."/>
            <person name="Brown D.W."/>
            <person name="Nagy L.G."/>
            <person name="Floudas D."/>
            <person name="Held B.W."/>
            <person name="Levasseur A."/>
            <person name="Lombard V."/>
            <person name="Morin E."/>
            <person name="Otillar R."/>
            <person name="Lindquist E.A."/>
            <person name="Sun H."/>
            <person name="LaButti K.M."/>
            <person name="Schmutz J."/>
            <person name="Jabbour D."/>
            <person name="Luo H."/>
            <person name="Baker S.E."/>
            <person name="Pisabarro A.G."/>
            <person name="Walton J.D."/>
            <person name="Blanchette R.A."/>
            <person name="Henrissat B."/>
            <person name="Martin F."/>
            <person name="Cullen D."/>
            <person name="Hibbett D.S."/>
            <person name="Grigoriev I.V."/>
        </authorList>
    </citation>
    <scope>NUCLEOTIDE SEQUENCE [LARGE SCALE GENOMIC DNA]</scope>
    <source>
        <strain evidence="4">CBS 339.88</strain>
    </source>
</reference>
<feature type="region of interest" description="Disordered" evidence="1">
    <location>
        <begin position="119"/>
        <end position="204"/>
    </location>
</feature>
<keyword evidence="2" id="KW-1133">Transmembrane helix</keyword>
<sequence>MPPNQPQPSSSSSFLSTTVTTITNHFKPHKAEAIHRIRTNALCLVTTFIVSYLLPGTVPSLPSALSTLFADNRYQAWTTEWVWEWACILETGLIALFAYNILEAIYAIKYPRAPLPHITSPAKAKTNVPPTTSTPKRAFKILSPNSSPQPQKPFTFSPSSSLTSASIALHQSSTTPGPSTGKGTSTGKGPAPYAQSPLSTPSRVVHYTVPPSSSTTTMASSTSPSEYLATPSPVISAYRGKHAGVDVGRALDGSYLLRINPGEVDED</sequence>
<evidence type="ECO:0000313" key="3">
    <source>
        <dbReference type="EMBL" id="KDR74218.1"/>
    </source>
</evidence>
<dbReference type="AlphaFoldDB" id="A0A067T5C1"/>
<keyword evidence="2" id="KW-0812">Transmembrane</keyword>
<evidence type="ECO:0000313" key="4">
    <source>
        <dbReference type="Proteomes" id="UP000027222"/>
    </source>
</evidence>
<organism evidence="3 4">
    <name type="scientific">Galerina marginata (strain CBS 339.88)</name>
    <dbReference type="NCBI Taxonomy" id="685588"/>
    <lineage>
        <taxon>Eukaryota</taxon>
        <taxon>Fungi</taxon>
        <taxon>Dikarya</taxon>
        <taxon>Basidiomycota</taxon>
        <taxon>Agaricomycotina</taxon>
        <taxon>Agaricomycetes</taxon>
        <taxon>Agaricomycetidae</taxon>
        <taxon>Agaricales</taxon>
        <taxon>Agaricineae</taxon>
        <taxon>Strophariaceae</taxon>
        <taxon>Galerina</taxon>
    </lineage>
</organism>
<accession>A0A067T5C1</accession>
<feature type="transmembrane region" description="Helical" evidence="2">
    <location>
        <begin position="81"/>
        <end position="102"/>
    </location>
</feature>
<keyword evidence="2" id="KW-0472">Membrane</keyword>
<dbReference type="EMBL" id="KL142383">
    <property type="protein sequence ID" value="KDR74218.1"/>
    <property type="molecule type" value="Genomic_DNA"/>
</dbReference>
<dbReference type="Proteomes" id="UP000027222">
    <property type="component" value="Unassembled WGS sequence"/>
</dbReference>
<dbReference type="OrthoDB" id="3248709at2759"/>
<feature type="transmembrane region" description="Helical" evidence="2">
    <location>
        <begin position="41"/>
        <end position="61"/>
    </location>
</feature>
<protein>
    <submittedName>
        <fullName evidence="3">Uncharacterized protein</fullName>
    </submittedName>
</protein>
<feature type="compositionally biased region" description="Low complexity" evidence="1">
    <location>
        <begin position="153"/>
        <end position="190"/>
    </location>
</feature>